<dbReference type="SUPFAM" id="SSF47413">
    <property type="entry name" value="lambda repressor-like DNA-binding domains"/>
    <property type="match status" value="1"/>
</dbReference>
<keyword evidence="2" id="KW-0238">DNA-binding</keyword>
<keyword evidence="1" id="KW-0805">Transcription regulation</keyword>
<evidence type="ECO:0000256" key="3">
    <source>
        <dbReference type="ARBA" id="ARBA00023163"/>
    </source>
</evidence>
<dbReference type="EMBL" id="BJFL01000002">
    <property type="protein sequence ID" value="GDY28974.1"/>
    <property type="molecule type" value="Genomic_DNA"/>
</dbReference>
<dbReference type="InterPro" id="IPR028082">
    <property type="entry name" value="Peripla_BP_I"/>
</dbReference>
<dbReference type="PROSITE" id="PS00356">
    <property type="entry name" value="HTH_LACI_1"/>
    <property type="match status" value="1"/>
</dbReference>
<organism evidence="5 6">
    <name type="scientific">Gandjariella thermophila</name>
    <dbReference type="NCBI Taxonomy" id="1931992"/>
    <lineage>
        <taxon>Bacteria</taxon>
        <taxon>Bacillati</taxon>
        <taxon>Actinomycetota</taxon>
        <taxon>Actinomycetes</taxon>
        <taxon>Pseudonocardiales</taxon>
        <taxon>Pseudonocardiaceae</taxon>
        <taxon>Gandjariella</taxon>
    </lineage>
</organism>
<dbReference type="InterPro" id="IPR010982">
    <property type="entry name" value="Lambda_DNA-bd_dom_sf"/>
</dbReference>
<dbReference type="GO" id="GO:0003700">
    <property type="term" value="F:DNA-binding transcription factor activity"/>
    <property type="evidence" value="ECO:0007669"/>
    <property type="project" value="TreeGrafter"/>
</dbReference>
<dbReference type="RefSeq" id="WP_137812158.1">
    <property type="nucleotide sequence ID" value="NZ_BJFL01000002.1"/>
</dbReference>
<accession>A0A4D4J0T2</accession>
<dbReference type="Gene3D" id="3.40.50.2300">
    <property type="match status" value="2"/>
</dbReference>
<dbReference type="PROSITE" id="PS50932">
    <property type="entry name" value="HTH_LACI_2"/>
    <property type="match status" value="1"/>
</dbReference>
<evidence type="ECO:0000256" key="2">
    <source>
        <dbReference type="ARBA" id="ARBA00023125"/>
    </source>
</evidence>
<sequence>MARPDRGTTLIDVARAAGVSRQTVSNAINAPHLLRAETLAQVRSVIDRLGYQPNRSARSLRTRQSRLIGYCVPRPNPDRLGWVLDEFLHAVADAARGAGYHIVVFTPDSAQRELDSYATMLQTGGADGFLLTDITHRDRRPGWLRRRGVPFVSYGRLPASAGPAWVDVDGAAGVAAAVEHLVGLGHRRIAFLGWPEGHRVGDDRADGWRSAMAAHRLAATLRGYTDDTITAAAEEAGRMLDAARPPTAVIAVSDTVAVGALRAARARGLAPGRDLSVVGFDDTPSAALLTPPLTSVSQPLQEAARLLVEMLVARLAGRRPERRSVLLEPTLVVRGSTGPPPPGR</sequence>
<proteinExistence type="predicted"/>
<dbReference type="SUPFAM" id="SSF53822">
    <property type="entry name" value="Periplasmic binding protein-like I"/>
    <property type="match status" value="1"/>
</dbReference>
<dbReference type="Gene3D" id="1.10.260.40">
    <property type="entry name" value="lambda repressor-like DNA-binding domains"/>
    <property type="match status" value="1"/>
</dbReference>
<feature type="domain" description="HTH lacI-type" evidence="4">
    <location>
        <begin position="8"/>
        <end position="62"/>
    </location>
</feature>
<dbReference type="Proteomes" id="UP000298860">
    <property type="component" value="Unassembled WGS sequence"/>
</dbReference>
<dbReference type="PANTHER" id="PTHR30146">
    <property type="entry name" value="LACI-RELATED TRANSCRIPTIONAL REPRESSOR"/>
    <property type="match status" value="1"/>
</dbReference>
<protein>
    <submittedName>
        <fullName evidence="5">Alanine racemase</fullName>
    </submittedName>
</protein>
<keyword evidence="3" id="KW-0804">Transcription</keyword>
<dbReference type="InterPro" id="IPR046335">
    <property type="entry name" value="LacI/GalR-like_sensor"/>
</dbReference>
<evidence type="ECO:0000259" key="4">
    <source>
        <dbReference type="PROSITE" id="PS50932"/>
    </source>
</evidence>
<dbReference type="PANTHER" id="PTHR30146:SF109">
    <property type="entry name" value="HTH-TYPE TRANSCRIPTIONAL REGULATOR GALS"/>
    <property type="match status" value="1"/>
</dbReference>
<evidence type="ECO:0000313" key="6">
    <source>
        <dbReference type="Proteomes" id="UP000298860"/>
    </source>
</evidence>
<reference evidence="6" key="1">
    <citation type="submission" date="2019-04" db="EMBL/GenBank/DDBJ databases">
        <title>Draft genome sequence of Pseudonocardiaceae bacterium SL3-2-4.</title>
        <authorList>
            <person name="Ningsih F."/>
            <person name="Yokota A."/>
            <person name="Sakai Y."/>
            <person name="Nanatani K."/>
            <person name="Yabe S."/>
            <person name="Oetari A."/>
            <person name="Sjamsuridzal W."/>
        </authorList>
    </citation>
    <scope>NUCLEOTIDE SEQUENCE [LARGE SCALE GENOMIC DNA]</scope>
    <source>
        <strain evidence="6">SL3-2-4</strain>
    </source>
</reference>
<name>A0A4D4J0T2_9PSEU</name>
<comment type="caution">
    <text evidence="5">The sequence shown here is derived from an EMBL/GenBank/DDBJ whole genome shotgun (WGS) entry which is preliminary data.</text>
</comment>
<dbReference type="AlphaFoldDB" id="A0A4D4J0T2"/>
<gene>
    <name evidence="5" type="ORF">GTS_06070</name>
</gene>
<dbReference type="SMART" id="SM00354">
    <property type="entry name" value="HTH_LACI"/>
    <property type="match status" value="1"/>
</dbReference>
<dbReference type="CDD" id="cd01392">
    <property type="entry name" value="HTH_LacI"/>
    <property type="match status" value="1"/>
</dbReference>
<dbReference type="InterPro" id="IPR000843">
    <property type="entry name" value="HTH_LacI"/>
</dbReference>
<evidence type="ECO:0000256" key="1">
    <source>
        <dbReference type="ARBA" id="ARBA00023015"/>
    </source>
</evidence>
<dbReference type="GO" id="GO:0000976">
    <property type="term" value="F:transcription cis-regulatory region binding"/>
    <property type="evidence" value="ECO:0007669"/>
    <property type="project" value="TreeGrafter"/>
</dbReference>
<evidence type="ECO:0000313" key="5">
    <source>
        <dbReference type="EMBL" id="GDY28974.1"/>
    </source>
</evidence>
<dbReference type="Pfam" id="PF13377">
    <property type="entry name" value="Peripla_BP_3"/>
    <property type="match status" value="1"/>
</dbReference>
<dbReference type="Pfam" id="PF00356">
    <property type="entry name" value="LacI"/>
    <property type="match status" value="1"/>
</dbReference>
<keyword evidence="6" id="KW-1185">Reference proteome</keyword>
<dbReference type="CDD" id="cd06292">
    <property type="entry name" value="PBP1_AglR_RafR-like"/>
    <property type="match status" value="1"/>
</dbReference>
<dbReference type="OrthoDB" id="252678at2"/>